<dbReference type="OrthoDB" id="5115352at2"/>
<feature type="transmembrane region" description="Helical" evidence="1">
    <location>
        <begin position="37"/>
        <end position="61"/>
    </location>
</feature>
<sequence length="201" mass="22190">MTDDAPISHIVHLVRSFGDDATAPMKIQFGRRLRPSALVILWALLVAGTLSTSLLLVFLWTSDSPGWWFNLIFTILPAFFLTGCGIALTESRRLSRREAQLAERWHATRNHAQPSAGHVIDRTVSLTEHGSVSSFTLTVAIREASRIRARWHRTNPENADATLLQPQIPAIGSKVRVWSVGAPNDDEPLIVEALDASTVIP</sequence>
<accession>A0A1C4YWY4</accession>
<dbReference type="InParanoid" id="A0A1C4YWY4"/>
<feature type="transmembrane region" description="Helical" evidence="1">
    <location>
        <begin position="67"/>
        <end position="88"/>
    </location>
</feature>
<dbReference type="Proteomes" id="UP000198253">
    <property type="component" value="Chromosome I"/>
</dbReference>
<evidence type="ECO:0000313" key="3">
    <source>
        <dbReference type="Proteomes" id="UP000198253"/>
    </source>
</evidence>
<proteinExistence type="predicted"/>
<keyword evidence="1" id="KW-0812">Transmembrane</keyword>
<evidence type="ECO:0000313" key="2">
    <source>
        <dbReference type="EMBL" id="SCF25210.1"/>
    </source>
</evidence>
<dbReference type="EMBL" id="LT607413">
    <property type="protein sequence ID" value="SCF25210.1"/>
    <property type="molecule type" value="Genomic_DNA"/>
</dbReference>
<keyword evidence="3" id="KW-1185">Reference proteome</keyword>
<keyword evidence="1" id="KW-1133">Transmembrane helix</keyword>
<name>A0A1C4YWY4_MICEC</name>
<reference evidence="3" key="1">
    <citation type="submission" date="2016-06" db="EMBL/GenBank/DDBJ databases">
        <authorList>
            <person name="Varghese N."/>
            <person name="Submissions Spin"/>
        </authorList>
    </citation>
    <scope>NUCLEOTIDE SEQUENCE [LARGE SCALE GENOMIC DNA]</scope>
    <source>
        <strain evidence="3">DSM 43816</strain>
    </source>
</reference>
<organism evidence="2 3">
    <name type="scientific">Micromonospora echinospora</name>
    <name type="common">Micromonospora purpurea</name>
    <dbReference type="NCBI Taxonomy" id="1877"/>
    <lineage>
        <taxon>Bacteria</taxon>
        <taxon>Bacillati</taxon>
        <taxon>Actinomycetota</taxon>
        <taxon>Actinomycetes</taxon>
        <taxon>Micromonosporales</taxon>
        <taxon>Micromonosporaceae</taxon>
        <taxon>Micromonospora</taxon>
    </lineage>
</organism>
<keyword evidence="1" id="KW-0472">Membrane</keyword>
<dbReference type="RefSeq" id="WP_088983379.1">
    <property type="nucleotide sequence ID" value="NZ_LT607413.1"/>
</dbReference>
<gene>
    <name evidence="2" type="ORF">GA0070618_4494</name>
</gene>
<protein>
    <submittedName>
        <fullName evidence="2">Uncharacterized protein</fullName>
    </submittedName>
</protein>
<evidence type="ECO:0000256" key="1">
    <source>
        <dbReference type="SAM" id="Phobius"/>
    </source>
</evidence>
<dbReference type="AlphaFoldDB" id="A0A1C4YWY4"/>